<dbReference type="InterPro" id="IPR017853">
    <property type="entry name" value="GH"/>
</dbReference>
<dbReference type="Gene3D" id="3.20.20.70">
    <property type="entry name" value="Aldolase class I"/>
    <property type="match status" value="1"/>
</dbReference>
<dbReference type="InterPro" id="IPR052720">
    <property type="entry name" value="Glycosyl_hydrolase_97"/>
</dbReference>
<keyword evidence="8" id="KW-1185">Reference proteome</keyword>
<evidence type="ECO:0000259" key="6">
    <source>
        <dbReference type="Pfam" id="PF14509"/>
    </source>
</evidence>
<evidence type="ECO:0000259" key="5">
    <source>
        <dbReference type="Pfam" id="PF14508"/>
    </source>
</evidence>
<dbReference type="PANTHER" id="PTHR35803:SF1">
    <property type="entry name" value="GLUCAN 1,4-ALPHA-GLUCOSIDASE SUSB"/>
    <property type="match status" value="1"/>
</dbReference>
<dbReference type="PANTHER" id="PTHR35803">
    <property type="entry name" value="GLUCAN 1,4-ALPHA-GLUCOSIDASE SUSB-RELATED"/>
    <property type="match status" value="1"/>
</dbReference>
<dbReference type="Gene3D" id="2.70.98.10">
    <property type="match status" value="1"/>
</dbReference>
<comment type="caution">
    <text evidence="7">The sequence shown here is derived from an EMBL/GenBank/DDBJ whole genome shotgun (WGS) entry which is preliminary data.</text>
</comment>
<keyword evidence="7" id="KW-0378">Hydrolase</keyword>
<proteinExistence type="predicted"/>
<name>A0ABS1KYP7_9BACT</name>
<dbReference type="Proteomes" id="UP000613030">
    <property type="component" value="Unassembled WGS sequence"/>
</dbReference>
<evidence type="ECO:0000256" key="1">
    <source>
        <dbReference type="ARBA" id="ARBA00001913"/>
    </source>
</evidence>
<evidence type="ECO:0000259" key="4">
    <source>
        <dbReference type="Pfam" id="PF10566"/>
    </source>
</evidence>
<feature type="domain" description="Glycosyl-hydrolase 97 C-terminal oligomerisation" evidence="6">
    <location>
        <begin position="563"/>
        <end position="664"/>
    </location>
</feature>
<dbReference type="SUPFAM" id="SSF51445">
    <property type="entry name" value="(Trans)glycosidases"/>
    <property type="match status" value="1"/>
</dbReference>
<feature type="domain" description="Glycosyl-hydrolase 97 N-terminal" evidence="5">
    <location>
        <begin position="29"/>
        <end position="278"/>
    </location>
</feature>
<sequence length="667" mass="74923">MKAFYVVLLIFLFALIALTGTTKDRPVEVSSPNGKVTVQFELKDGVPFYSVLRNKVAVLNPSALGFVLKDLPALNKDFKIVSSTPASFNETWTQVWGEAKTIRNQYNSLTLALEERSNLKRKLNIIFKVYNDGIGFRYEIPAQPNLKNFVILDELTEFALAQDLSAWWIPTYGNDIDSEYLFTQNNVSELKETVNTPLTLSAGNKNFVSIHEAALVDYASMALVKKGHHTLKADLVPWANGNRVEAAAPLQTPWRTIQLGDTPGDLVTSYLILNLNEPNKLADVSWIKPGKYNGMWWGMHLKTFTWEGGPHHGATTANMKELIDFASTHHLSATLAEGWNEGWEGDWTKGENFNFTKPYSDYDLAEVSRYAHEKNVGIIAHHETGGNIANYEKQLEDAFKLCAQYDIHRLKTGYVNRKPAGELHQGQFMVRHYQKVMEMAAKYKVMLDVHEPIKDTGLRRTYPNMMTREGGRGTEYEAWSTGNPPAHTTIIPFTRCLGGPFDYTPGIFDIQFKTDGNFRVHTTLAKQLALYVVIYSPMHMAADLPQNYEGKPAFKFIEDVPTDWDDTKVLNAEIGKYVTTARKDRNSNDWFVGSITNEDARTLPVKLDFLTPGKKYTATIYQDGNGADMVTNPLPLDIVSKEVDATTVLDLKLAPGGGAAIRFQEKP</sequence>
<dbReference type="RefSeq" id="WP_202014111.1">
    <property type="nucleotide sequence ID" value="NZ_JAERRB010000011.1"/>
</dbReference>
<dbReference type="Pfam" id="PF14508">
    <property type="entry name" value="GH97_N"/>
    <property type="match status" value="1"/>
</dbReference>
<organism evidence="7 8">
    <name type="scientific">Chryseolinea lacunae</name>
    <dbReference type="NCBI Taxonomy" id="2801331"/>
    <lineage>
        <taxon>Bacteria</taxon>
        <taxon>Pseudomonadati</taxon>
        <taxon>Bacteroidota</taxon>
        <taxon>Cytophagia</taxon>
        <taxon>Cytophagales</taxon>
        <taxon>Fulvivirgaceae</taxon>
        <taxon>Chryseolinea</taxon>
    </lineage>
</organism>
<dbReference type="Pfam" id="PF10566">
    <property type="entry name" value="Glyco_hydro_97"/>
    <property type="match status" value="1"/>
</dbReference>
<accession>A0ABS1KYP7</accession>
<dbReference type="InterPro" id="IPR029486">
    <property type="entry name" value="GH97_N"/>
</dbReference>
<dbReference type="InterPro" id="IPR029483">
    <property type="entry name" value="GH97_C"/>
</dbReference>
<evidence type="ECO:0000256" key="3">
    <source>
        <dbReference type="ARBA" id="ARBA00022837"/>
    </source>
</evidence>
<evidence type="ECO:0000313" key="8">
    <source>
        <dbReference type="Proteomes" id="UP000613030"/>
    </source>
</evidence>
<reference evidence="7 8" key="1">
    <citation type="submission" date="2021-01" db="EMBL/GenBank/DDBJ databases">
        <title>Chryseolinea sp. Jin1 Genome sequencing and assembly.</title>
        <authorList>
            <person name="Kim I."/>
        </authorList>
    </citation>
    <scope>NUCLEOTIDE SEQUENCE [LARGE SCALE GENOMIC DNA]</scope>
    <source>
        <strain evidence="7 8">Jin1</strain>
    </source>
</reference>
<protein>
    <submittedName>
        <fullName evidence="7">Glycoside hydrolase family 97 protein</fullName>
    </submittedName>
</protein>
<evidence type="ECO:0000256" key="2">
    <source>
        <dbReference type="ARBA" id="ARBA00011245"/>
    </source>
</evidence>
<evidence type="ECO:0000313" key="7">
    <source>
        <dbReference type="EMBL" id="MBL0744455.1"/>
    </source>
</evidence>
<dbReference type="InterPro" id="IPR013785">
    <property type="entry name" value="Aldolase_TIM"/>
</dbReference>
<gene>
    <name evidence="7" type="ORF">JI741_24695</name>
</gene>
<comment type="cofactor">
    <cofactor evidence="1">
        <name>Ca(2+)</name>
        <dbReference type="ChEBI" id="CHEBI:29108"/>
    </cofactor>
</comment>
<dbReference type="InterPro" id="IPR019563">
    <property type="entry name" value="GH97_catalytic"/>
</dbReference>
<comment type="subunit">
    <text evidence="2">Monomer.</text>
</comment>
<dbReference type="EMBL" id="JAERRB010000011">
    <property type="protein sequence ID" value="MBL0744455.1"/>
    <property type="molecule type" value="Genomic_DNA"/>
</dbReference>
<dbReference type="InterPro" id="IPR014718">
    <property type="entry name" value="GH-type_carb-bd"/>
</dbReference>
<dbReference type="GO" id="GO:0016787">
    <property type="term" value="F:hydrolase activity"/>
    <property type="evidence" value="ECO:0007669"/>
    <property type="project" value="UniProtKB-KW"/>
</dbReference>
<keyword evidence="3" id="KW-0106">Calcium</keyword>
<feature type="domain" description="Glycosyl-hydrolase 97 catalytic" evidence="4">
    <location>
        <begin position="296"/>
        <end position="470"/>
    </location>
</feature>
<dbReference type="Pfam" id="PF14509">
    <property type="entry name" value="GH97_C"/>
    <property type="match status" value="1"/>
</dbReference>